<dbReference type="SUPFAM" id="SSF47413">
    <property type="entry name" value="lambda repressor-like DNA-binding domains"/>
    <property type="match status" value="1"/>
</dbReference>
<dbReference type="Pfam" id="PF12844">
    <property type="entry name" value="HTH_19"/>
    <property type="match status" value="1"/>
</dbReference>
<dbReference type="STRING" id="1314751.GCA_001591425_00694"/>
<dbReference type="PROSITE" id="PS50943">
    <property type="entry name" value="HTH_CROC1"/>
    <property type="match status" value="1"/>
</dbReference>
<dbReference type="InterPro" id="IPR001387">
    <property type="entry name" value="Cro/C1-type_HTH"/>
</dbReference>
<dbReference type="SMART" id="SM00530">
    <property type="entry name" value="HTH_XRE"/>
    <property type="match status" value="1"/>
</dbReference>
<gene>
    <name evidence="2" type="ORF">BC6307_05190</name>
</gene>
<dbReference type="GO" id="GO:0003677">
    <property type="term" value="F:DNA binding"/>
    <property type="evidence" value="ECO:0007669"/>
    <property type="project" value="InterPro"/>
</dbReference>
<dbReference type="Proteomes" id="UP000215224">
    <property type="component" value="Chromosome"/>
</dbReference>
<evidence type="ECO:0000313" key="3">
    <source>
        <dbReference type="Proteomes" id="UP000215224"/>
    </source>
</evidence>
<dbReference type="RefSeq" id="WP_066412165.1">
    <property type="nucleotide sequence ID" value="NZ_CP018866.1"/>
</dbReference>
<protein>
    <submittedName>
        <fullName evidence="2">Transcriptional regulator</fullName>
    </submittedName>
</protein>
<feature type="domain" description="HTH cro/C1-type" evidence="1">
    <location>
        <begin position="14"/>
        <end position="67"/>
    </location>
</feature>
<dbReference type="EMBL" id="CP018866">
    <property type="protein sequence ID" value="AST90718.1"/>
    <property type="molecule type" value="Genomic_DNA"/>
</dbReference>
<accession>A0A223KMX9</accession>
<sequence length="148" mass="17205">MNREELIEIVTSKLKLIRTEQQYTQDKMADMIGISKKTLVQIEKGRMQAGWTTTIAICSLFRDSEILTSTLGDDPLVLVQTIAFDSYATTKTRTLGGKIWWREIQREGEYILQQNVVSNHYRIINNDYFRVFSSFNIEDAMKRLTELS</sequence>
<evidence type="ECO:0000313" key="2">
    <source>
        <dbReference type="EMBL" id="AST90718.1"/>
    </source>
</evidence>
<proteinExistence type="predicted"/>
<reference evidence="2 3" key="1">
    <citation type="submission" date="2016-12" db="EMBL/GenBank/DDBJ databases">
        <title>The whole genome sequencing and assembly of Bacillus cohnii DSM 6307T strain.</title>
        <authorList>
            <person name="Lee Y.-J."/>
            <person name="Yi H."/>
            <person name="Bahn Y.-S."/>
            <person name="Kim J.F."/>
            <person name="Lee D.-W."/>
        </authorList>
    </citation>
    <scope>NUCLEOTIDE SEQUENCE [LARGE SCALE GENOMIC DNA]</scope>
    <source>
        <strain evidence="2 3">DSM 6307</strain>
    </source>
</reference>
<dbReference type="InterPro" id="IPR010982">
    <property type="entry name" value="Lambda_DNA-bd_dom_sf"/>
</dbReference>
<dbReference type="CDD" id="cd00093">
    <property type="entry name" value="HTH_XRE"/>
    <property type="match status" value="1"/>
</dbReference>
<name>A0A223KMX9_9BACI</name>
<dbReference type="KEGG" id="bcoh:BC6307_05190"/>
<dbReference type="AlphaFoldDB" id="A0A223KMX9"/>
<dbReference type="Gene3D" id="1.10.260.40">
    <property type="entry name" value="lambda repressor-like DNA-binding domains"/>
    <property type="match status" value="1"/>
</dbReference>
<organism evidence="2 3">
    <name type="scientific">Sutcliffiella cohnii</name>
    <dbReference type="NCBI Taxonomy" id="33932"/>
    <lineage>
        <taxon>Bacteria</taxon>
        <taxon>Bacillati</taxon>
        <taxon>Bacillota</taxon>
        <taxon>Bacilli</taxon>
        <taxon>Bacillales</taxon>
        <taxon>Bacillaceae</taxon>
        <taxon>Sutcliffiella</taxon>
    </lineage>
</organism>
<keyword evidence="3" id="KW-1185">Reference proteome</keyword>
<evidence type="ECO:0000259" key="1">
    <source>
        <dbReference type="PROSITE" id="PS50943"/>
    </source>
</evidence>